<evidence type="ECO:0000313" key="3">
    <source>
        <dbReference type="Proteomes" id="UP000184488"/>
    </source>
</evidence>
<proteinExistence type="predicted"/>
<gene>
    <name evidence="2" type="ORF">SAMN05444363_2953</name>
</gene>
<dbReference type="STRING" id="415425.SAMN05444363_2953"/>
<organism evidence="2 3">
    <name type="scientific">Flavobacterium terrae</name>
    <dbReference type="NCBI Taxonomy" id="415425"/>
    <lineage>
        <taxon>Bacteria</taxon>
        <taxon>Pseudomonadati</taxon>
        <taxon>Bacteroidota</taxon>
        <taxon>Flavobacteriia</taxon>
        <taxon>Flavobacteriales</taxon>
        <taxon>Flavobacteriaceae</taxon>
        <taxon>Flavobacterium</taxon>
    </lineage>
</organism>
<dbReference type="EMBL" id="FQZI01000008">
    <property type="protein sequence ID" value="SHJ19582.1"/>
    <property type="molecule type" value="Genomic_DNA"/>
</dbReference>
<dbReference type="NCBIfam" id="NF040639">
    <property type="entry name" value="LETM1_rel_film"/>
    <property type="match status" value="1"/>
</dbReference>
<dbReference type="RefSeq" id="WP_073312243.1">
    <property type="nucleotide sequence ID" value="NZ_FQZI01000008.1"/>
</dbReference>
<accession>A0A1M6HBK4</accession>
<evidence type="ECO:0000259" key="1">
    <source>
        <dbReference type="Pfam" id="PF07766"/>
    </source>
</evidence>
<evidence type="ECO:0000313" key="2">
    <source>
        <dbReference type="EMBL" id="SHJ19582.1"/>
    </source>
</evidence>
<dbReference type="InterPro" id="IPR033122">
    <property type="entry name" value="LETM1-like_RBD"/>
</dbReference>
<reference evidence="3" key="1">
    <citation type="submission" date="2016-11" db="EMBL/GenBank/DDBJ databases">
        <authorList>
            <person name="Varghese N."/>
            <person name="Submissions S."/>
        </authorList>
    </citation>
    <scope>NUCLEOTIDE SEQUENCE [LARGE SCALE GENOMIC DNA]</scope>
    <source>
        <strain evidence="3">DSM 18829</strain>
    </source>
</reference>
<name>A0A1M6HBK4_9FLAO</name>
<dbReference type="AlphaFoldDB" id="A0A1M6HBK4"/>
<dbReference type="Pfam" id="PF07766">
    <property type="entry name" value="LETM1_RBD"/>
    <property type="match status" value="1"/>
</dbReference>
<sequence length="401" mass="46334">MINPSAHGWISKFFFEQDSQEQFILYNSESFYVATRETGFLVGYATHFVTSKPVETKGWTTEEFSKIALLNSLFGIYQIVTKDNNSEEFIKKSVAFYQELHPKNSGLLDIFLPTDSAENKLEKIIANRIKTNDNIISKNFSHILTNALLFIDVLAFKRYIEEGSLPKKYLKKIEEIIVSVVSIALNTKETKSNYDDLLQKLFESSVRYSKFEKSAKETSLDNIDFSYLEDDYERYYLIDIANMALWNDGVIEKSERSFLFELAKHLNVSNDFVKKSINDMNVFLTENKSSIHYFNYSNPVKHFYDQTTSNVQTLVQRNKTRLLIEISQSKELVTLLRKSASEKLTLEEKKKVRNQILDICKTIPSLTIFLVPGGSLLLPILIKFIPQLLPSAFNENLDKNM</sequence>
<feature type="domain" description="Letm1 RBD" evidence="1">
    <location>
        <begin position="344"/>
        <end position="399"/>
    </location>
</feature>
<dbReference type="GO" id="GO:0043022">
    <property type="term" value="F:ribosome binding"/>
    <property type="evidence" value="ECO:0007669"/>
    <property type="project" value="InterPro"/>
</dbReference>
<keyword evidence="3" id="KW-1185">Reference proteome</keyword>
<dbReference type="Proteomes" id="UP000184488">
    <property type="component" value="Unassembled WGS sequence"/>
</dbReference>
<dbReference type="OrthoDB" id="1421172at2"/>
<protein>
    <submittedName>
        <fullName evidence="2">LETM1-like protein</fullName>
    </submittedName>
</protein>